<dbReference type="Proteomes" id="UP001652625">
    <property type="component" value="Chromosome 12"/>
</dbReference>
<dbReference type="PANTHER" id="PTHR19303:SF71">
    <property type="entry name" value="ZINC FINGER PHD-TYPE DOMAIN-CONTAINING PROTEIN"/>
    <property type="match status" value="1"/>
</dbReference>
<dbReference type="Gene3D" id="3.30.420.10">
    <property type="entry name" value="Ribonuclease H-like superfamily/Ribonuclease H"/>
    <property type="match status" value="1"/>
</dbReference>
<name>A0ABM4D2E7_HYDVU</name>
<feature type="region of interest" description="Disordered" evidence="1">
    <location>
        <begin position="532"/>
        <end position="553"/>
    </location>
</feature>
<reference evidence="4" key="1">
    <citation type="submission" date="2025-08" db="UniProtKB">
        <authorList>
            <consortium name="RefSeq"/>
        </authorList>
    </citation>
    <scope>IDENTIFICATION</scope>
</reference>
<evidence type="ECO:0000313" key="3">
    <source>
        <dbReference type="Proteomes" id="UP001652625"/>
    </source>
</evidence>
<gene>
    <name evidence="4" type="primary">LOC136088509</name>
</gene>
<dbReference type="InterPro" id="IPR004875">
    <property type="entry name" value="DDE_SF_endonuclease_dom"/>
</dbReference>
<dbReference type="GeneID" id="136088509"/>
<dbReference type="Pfam" id="PF03184">
    <property type="entry name" value="DDE_1"/>
    <property type="match status" value="1"/>
</dbReference>
<dbReference type="InterPro" id="IPR050863">
    <property type="entry name" value="CenT-Element_Derived"/>
</dbReference>
<sequence length="553" mass="61810">MVRNCVRKTRRGATNDRIKSALDVIKMGCSLKNVASEFSINKKTLQRHGDGKVKVAGGLSLGEKFPFFSKEFELKIVTQVQIMETALFGLTTIDVRRLAYDFAKQMGIDNPFNKESKMAGVDWLEGFMSRNPQLSIRTPQATSISRAIGFNKPKVNQFFSVYKSSFEEHKFSAKQLWNMDETGITNVHKPGKIITTKGKQQVSKITSGERGATVTVMCAMSASGTYAPPLFIFPCKRMTDRLAIGAPSGSIIRVSSSGWTDSSLFIEWLKHFVAVTHASKTNEQLIVLDGHHSHKTLEAINFCRDNGIHLITLPPHCTHKMQPLDRTFFKPLKVGYNTAASNWMLSHQGRRISFFDTAGIFATAYNFTANVDKAINGFRCSGLYPINYLIFNDEAFEAALLTNEAEPLKICQQSSELPNLPLVAPIQLANVMSTTTTAAKLKAVDDAVLPIVDEYLGLNSPLNILEKISPCPKIPVLRQRKRKTESVENLTSSPFKKRLVEHENNVKKKQQAVILRKEKAALNKGIKQKMKSINLKTKKVKKPEKQKQKDLMA</sequence>
<feature type="compositionally biased region" description="Basic residues" evidence="1">
    <location>
        <begin position="532"/>
        <end position="542"/>
    </location>
</feature>
<organism evidence="3 4">
    <name type="scientific">Hydra vulgaris</name>
    <name type="common">Hydra</name>
    <name type="synonym">Hydra attenuata</name>
    <dbReference type="NCBI Taxonomy" id="6087"/>
    <lineage>
        <taxon>Eukaryota</taxon>
        <taxon>Metazoa</taxon>
        <taxon>Cnidaria</taxon>
        <taxon>Hydrozoa</taxon>
        <taxon>Hydroidolina</taxon>
        <taxon>Anthoathecata</taxon>
        <taxon>Aplanulata</taxon>
        <taxon>Hydridae</taxon>
        <taxon>Hydra</taxon>
    </lineage>
</organism>
<dbReference type="RefSeq" id="XP_065668427.1">
    <property type="nucleotide sequence ID" value="XM_065812355.1"/>
</dbReference>
<evidence type="ECO:0000256" key="1">
    <source>
        <dbReference type="SAM" id="MobiDB-lite"/>
    </source>
</evidence>
<evidence type="ECO:0000259" key="2">
    <source>
        <dbReference type="Pfam" id="PF03184"/>
    </source>
</evidence>
<proteinExistence type="predicted"/>
<keyword evidence="3" id="KW-1185">Reference proteome</keyword>
<dbReference type="PANTHER" id="PTHR19303">
    <property type="entry name" value="TRANSPOSON"/>
    <property type="match status" value="1"/>
</dbReference>
<feature type="domain" description="DDE-1" evidence="2">
    <location>
        <begin position="214"/>
        <end position="353"/>
    </location>
</feature>
<accession>A0ABM4D2E7</accession>
<evidence type="ECO:0000313" key="4">
    <source>
        <dbReference type="RefSeq" id="XP_065668427.1"/>
    </source>
</evidence>
<feature type="compositionally biased region" description="Basic and acidic residues" evidence="1">
    <location>
        <begin position="543"/>
        <end position="553"/>
    </location>
</feature>
<dbReference type="InterPro" id="IPR036397">
    <property type="entry name" value="RNaseH_sf"/>
</dbReference>
<protein>
    <submittedName>
        <fullName evidence="4">Uncharacterized protein LOC136088509</fullName>
    </submittedName>
</protein>